<feature type="region of interest" description="Disordered" evidence="4">
    <location>
        <begin position="658"/>
        <end position="776"/>
    </location>
</feature>
<dbReference type="SUPFAM" id="SSF53474">
    <property type="entry name" value="alpha/beta-Hydrolases"/>
    <property type="match status" value="1"/>
</dbReference>
<feature type="compositionally biased region" description="Polar residues" evidence="4">
    <location>
        <begin position="413"/>
        <end position="427"/>
    </location>
</feature>
<dbReference type="Gene3D" id="3.40.50.1820">
    <property type="entry name" value="alpha/beta hydrolase"/>
    <property type="match status" value="2"/>
</dbReference>
<evidence type="ECO:0000313" key="6">
    <source>
        <dbReference type="EMBL" id="KAE8247024.1"/>
    </source>
</evidence>
<keyword evidence="2" id="KW-0378">Hydrolase</keyword>
<feature type="compositionally biased region" description="Polar residues" evidence="4">
    <location>
        <begin position="393"/>
        <end position="403"/>
    </location>
</feature>
<feature type="region of interest" description="Disordered" evidence="4">
    <location>
        <begin position="1000"/>
        <end position="1146"/>
    </location>
</feature>
<feature type="region of interest" description="Disordered" evidence="4">
    <location>
        <begin position="372"/>
        <end position="470"/>
    </location>
</feature>
<evidence type="ECO:0000256" key="1">
    <source>
        <dbReference type="ARBA" id="ARBA00010515"/>
    </source>
</evidence>
<dbReference type="InterPro" id="IPR013094">
    <property type="entry name" value="AB_hydrolase_3"/>
</dbReference>
<evidence type="ECO:0000256" key="2">
    <source>
        <dbReference type="ARBA" id="ARBA00022801"/>
    </source>
</evidence>
<feature type="compositionally biased region" description="Acidic residues" evidence="4">
    <location>
        <begin position="689"/>
        <end position="698"/>
    </location>
</feature>
<accession>A0A8X7MSZ4</accession>
<dbReference type="PROSITE" id="PS01174">
    <property type="entry name" value="LIPASE_GDXG_SER"/>
    <property type="match status" value="1"/>
</dbReference>
<reference evidence="6" key="2">
    <citation type="journal article" date="2019" name="IMA Fungus">
        <title>Genome sequencing and comparison of five Tilletia species to identify candidate genes for the detection of regulated species infecting wheat.</title>
        <authorList>
            <person name="Nguyen H.D.T."/>
            <person name="Sultana T."/>
            <person name="Kesanakurti P."/>
            <person name="Hambleton S."/>
        </authorList>
    </citation>
    <scope>NUCLEOTIDE SEQUENCE</scope>
    <source>
        <strain evidence="6">DAOMC 236426</strain>
    </source>
</reference>
<dbReference type="PANTHER" id="PTHR48081">
    <property type="entry name" value="AB HYDROLASE SUPERFAMILY PROTEIN C4A8.06C"/>
    <property type="match status" value="1"/>
</dbReference>
<feature type="compositionally biased region" description="Polar residues" evidence="4">
    <location>
        <begin position="759"/>
        <end position="769"/>
    </location>
</feature>
<dbReference type="AlphaFoldDB" id="A0A8X7MSZ4"/>
<evidence type="ECO:0000256" key="4">
    <source>
        <dbReference type="SAM" id="MobiDB-lite"/>
    </source>
</evidence>
<name>A0A8X7MSZ4_9BASI</name>
<gene>
    <name evidence="6" type="ORF">A4X06_0g4755</name>
</gene>
<feature type="compositionally biased region" description="Basic and acidic residues" evidence="4">
    <location>
        <begin position="1099"/>
        <end position="1113"/>
    </location>
</feature>
<feature type="compositionally biased region" description="Acidic residues" evidence="4">
    <location>
        <begin position="1049"/>
        <end position="1070"/>
    </location>
</feature>
<comment type="similarity">
    <text evidence="1">Belongs to the 'GDXG' lipolytic enzyme family.</text>
</comment>
<protein>
    <recommendedName>
        <fullName evidence="5">Alpha/beta hydrolase fold-3 domain-containing protein</fullName>
    </recommendedName>
</protein>
<feature type="compositionally biased region" description="Low complexity" evidence="4">
    <location>
        <begin position="707"/>
        <end position="725"/>
    </location>
</feature>
<evidence type="ECO:0000259" key="5">
    <source>
        <dbReference type="Pfam" id="PF07859"/>
    </source>
</evidence>
<proteinExistence type="inferred from homology"/>
<feature type="active site" evidence="3">
    <location>
        <position position="294"/>
    </location>
</feature>
<dbReference type="PANTHER" id="PTHR48081:SF5">
    <property type="entry name" value="ALPHA_BETA HYDROLASE FOLD-3 DOMAIN-CONTAINING PROTEIN"/>
    <property type="match status" value="1"/>
</dbReference>
<dbReference type="InterPro" id="IPR050300">
    <property type="entry name" value="GDXG_lipolytic_enzyme"/>
</dbReference>
<evidence type="ECO:0000313" key="7">
    <source>
        <dbReference type="Proteomes" id="UP000077684"/>
    </source>
</evidence>
<feature type="region of interest" description="Disordered" evidence="4">
    <location>
        <begin position="144"/>
        <end position="204"/>
    </location>
</feature>
<feature type="compositionally biased region" description="Basic residues" evidence="4">
    <location>
        <begin position="1008"/>
        <end position="1035"/>
    </location>
</feature>
<evidence type="ECO:0000256" key="3">
    <source>
        <dbReference type="PROSITE-ProRule" id="PRU10038"/>
    </source>
</evidence>
<dbReference type="InterPro" id="IPR033140">
    <property type="entry name" value="Lipase_GDXG_put_SER_AS"/>
</dbReference>
<feature type="compositionally biased region" description="Polar residues" evidence="4">
    <location>
        <begin position="169"/>
        <end position="178"/>
    </location>
</feature>
<feature type="compositionally biased region" description="Polar residues" evidence="4">
    <location>
        <begin position="726"/>
        <end position="738"/>
    </location>
</feature>
<feature type="compositionally biased region" description="Polar residues" evidence="4">
    <location>
        <begin position="672"/>
        <end position="682"/>
    </location>
</feature>
<dbReference type="Proteomes" id="UP000077684">
    <property type="component" value="Unassembled WGS sequence"/>
</dbReference>
<dbReference type="EMBL" id="LWDE02000527">
    <property type="protein sequence ID" value="KAE8247024.1"/>
    <property type="molecule type" value="Genomic_DNA"/>
</dbReference>
<dbReference type="InterPro" id="IPR029058">
    <property type="entry name" value="AB_hydrolase_fold"/>
</dbReference>
<feature type="compositionally biased region" description="Basic residues" evidence="4">
    <location>
        <begin position="179"/>
        <end position="193"/>
    </location>
</feature>
<reference evidence="6" key="1">
    <citation type="submission" date="2016-04" db="EMBL/GenBank/DDBJ databases">
        <authorList>
            <person name="Nguyen H.D."/>
            <person name="Samba Siva P."/>
            <person name="Cullis J."/>
            <person name="Levesque C.A."/>
            <person name="Hambleton S."/>
        </authorList>
    </citation>
    <scope>NUCLEOTIDE SEQUENCE</scope>
    <source>
        <strain evidence="6">DAOMC 236426</strain>
    </source>
</reference>
<keyword evidence="7" id="KW-1185">Reference proteome</keyword>
<dbReference type="InterPro" id="IPR002168">
    <property type="entry name" value="Lipase_GDXG_HIS_AS"/>
</dbReference>
<comment type="caution">
    <text evidence="6">The sequence shown here is derived from an EMBL/GenBank/DDBJ whole genome shotgun (WGS) entry which is preliminary data.</text>
</comment>
<dbReference type="PROSITE" id="PS01173">
    <property type="entry name" value="LIPASE_GDXG_HIS"/>
    <property type="match status" value="1"/>
</dbReference>
<dbReference type="GO" id="GO:0016787">
    <property type="term" value="F:hydrolase activity"/>
    <property type="evidence" value="ECO:0007669"/>
    <property type="project" value="UniProtKB-KW"/>
</dbReference>
<organism evidence="6 7">
    <name type="scientific">Tilletia controversa</name>
    <name type="common">dwarf bunt fungus</name>
    <dbReference type="NCBI Taxonomy" id="13291"/>
    <lineage>
        <taxon>Eukaryota</taxon>
        <taxon>Fungi</taxon>
        <taxon>Dikarya</taxon>
        <taxon>Basidiomycota</taxon>
        <taxon>Ustilaginomycotina</taxon>
        <taxon>Exobasidiomycetes</taxon>
        <taxon>Tilletiales</taxon>
        <taxon>Tilletiaceae</taxon>
        <taxon>Tilletia</taxon>
    </lineage>
</organism>
<dbReference type="Pfam" id="PF07859">
    <property type="entry name" value="Abhydrolase_3"/>
    <property type="match status" value="1"/>
</dbReference>
<sequence>MVLTTGTAVAHITPVVLKTFFSHFYKRARRGGKDRGVTATDELIYDEAFHIVQKFCELATHDTVEAIQNFANTQIPTPPWALSTPVMIPLSSCHQAAEALVKYFGPEEINSIVGGEKWWQIRPQDGVPAEWIAQRDDWAMIEQQKHRHHPKVNSDGEHVFEDDDEQDVNENGSLGTQNSRRKPTKQQKRHQRAKAADEQPDPSEDLGRLKRVMLYIHGGAYYWGSINTHRHQIIRFARKFGGRALAVNYRKAPDYPWPAPLQDCLAAYMYLIRPPPGASHPPIDPKKLVIAGDSAGGGLCLALLGVLRDTGIPMPAGAVLISPWCDMTHSFPSILQNTATDIVPPYGFIHKPSPLWPVPATVSKQRNLDADVRNGPAQKENDGPELKAPQGVDSGQSTDSSPTVPAVAEIEPGQSSTDTQAQPQNATLKAPVIKKQGSRLFRSLRRRGRKDDEEEDHDIPIPPGPEWLHSPPIKVRVTEAAIKLATQSKKNDPSGKIDFAEEVELREEGENGQRVGIFEMKRQIQQYAANKQVFHPLCSPVMQGSLGGFPPLYILAGDAEVLRDEIVYLAHRAAHPKEYPLGEHLMTPRAREAAAKYDGIPTKVHFQLYDDQCHVLTLFAFTTQAKYAFRAIASFVKHVTGAKTSVLDMPFPRVLDGDVVNSPRGTGAEGSSVLTLDSNNPPSGVGQDPDSDIAEEDGETFHEASQDADSLESLESLEQGQSSASNDTGDLNSAGNLQKQEKPALSVISADKKAEENVQEASNGSTGSTKDLRQFPGMPYTASAEEMRKDEQPKTTVDALTPRKQRLKEARERKHTLRARKQKLINTSQRNEYDGQVPLMRPEYRGFMIRERVDIRGQIRGMEDEGQMQALQLTPGEIGVIKEGPCLRYMAGQTLWDRKFKRTVKKVERQRMENEQKVVEILRKAYKQGLLSSSALTEQDGFNGKLSEWEGWLATNGPTTILKETPPPSAIVGRRDTAESIQLLLLCLRARGKALDLQNVHLSERTSRPTKSHRRSRSHHRSSSKGKRSSSHQSRHSGSGPSGVPAVEGEGEGGQDDESDGASSVTEDEESRPIQEGGRTHGLSAWNTLMSTMYRARTTPKERHEVKLKERRSPAPSRPVSMAYEDQGEENGGGSRVANSEKTRQD</sequence>
<feature type="domain" description="Alpha/beta hydrolase fold-3" evidence="5">
    <location>
        <begin position="213"/>
        <end position="335"/>
    </location>
</feature>